<reference evidence="5 6" key="1">
    <citation type="submission" date="2014-07" db="EMBL/GenBank/DDBJ databases">
        <title>Porphyromonadaceae bacterium OUH 308042 = ATCC BAA-2681 = DSM 28342 draft genome.</title>
        <authorList>
            <person name="Sydenham T.V."/>
            <person name="Hasman H."/>
            <person name="Justensen U.S."/>
        </authorList>
    </citation>
    <scope>NUCLEOTIDE SEQUENCE [LARGE SCALE GENOMIC DNA]</scope>
    <source>
        <strain evidence="5 6">OUH 308042</strain>
    </source>
</reference>
<name>A0A0C3RE71_9PORP</name>
<dbReference type="InterPro" id="IPR041033">
    <property type="entry name" value="SpaA_PFL_dom_1"/>
</dbReference>
<evidence type="ECO:0000313" key="5">
    <source>
        <dbReference type="EMBL" id="KIO44721.1"/>
    </source>
</evidence>
<organism evidence="5 6">
    <name type="scientific">Sanguibacteroides justesenii</name>
    <dbReference type="NCBI Taxonomy" id="1547597"/>
    <lineage>
        <taxon>Bacteria</taxon>
        <taxon>Pseudomonadati</taxon>
        <taxon>Bacteroidota</taxon>
        <taxon>Bacteroidia</taxon>
        <taxon>Bacteroidales</taxon>
        <taxon>Porphyromonadaceae</taxon>
        <taxon>Sanguibacteroides</taxon>
    </lineage>
</organism>
<comment type="caution">
    <text evidence="5">The sequence shown here is derived from an EMBL/GenBank/DDBJ whole genome shotgun (WGS) entry which is preliminary data.</text>
</comment>
<dbReference type="AlphaFoldDB" id="A0A0C3RE71"/>
<evidence type="ECO:0000313" key="6">
    <source>
        <dbReference type="Proteomes" id="UP000031980"/>
    </source>
</evidence>
<evidence type="ECO:0000256" key="3">
    <source>
        <dbReference type="ARBA" id="ARBA00022807"/>
    </source>
</evidence>
<evidence type="ECO:0000256" key="2">
    <source>
        <dbReference type="ARBA" id="ARBA00022670"/>
    </source>
</evidence>
<evidence type="ECO:0000256" key="1">
    <source>
        <dbReference type="ARBA" id="ARBA00006067"/>
    </source>
</evidence>
<dbReference type="InterPro" id="IPR013783">
    <property type="entry name" value="Ig-like_fold"/>
</dbReference>
<dbReference type="GO" id="GO:0008234">
    <property type="term" value="F:cysteine-type peptidase activity"/>
    <property type="evidence" value="ECO:0007669"/>
    <property type="project" value="UniProtKB-KW"/>
</dbReference>
<feature type="domain" description="SpaA-like prealbumin fold" evidence="4">
    <location>
        <begin position="49"/>
        <end position="108"/>
    </location>
</feature>
<dbReference type="Proteomes" id="UP000031980">
    <property type="component" value="Unassembled WGS sequence"/>
</dbReference>
<dbReference type="GO" id="GO:0006508">
    <property type="term" value="P:proteolysis"/>
    <property type="evidence" value="ECO:0007669"/>
    <property type="project" value="UniProtKB-KW"/>
</dbReference>
<gene>
    <name evidence="5" type="ORF">BA92_06715</name>
</gene>
<keyword evidence="3" id="KW-0788">Thiol protease</keyword>
<evidence type="ECO:0000259" key="4">
    <source>
        <dbReference type="Pfam" id="PF17802"/>
    </source>
</evidence>
<dbReference type="EMBL" id="JPIU01000038">
    <property type="protein sequence ID" value="KIO44721.1"/>
    <property type="molecule type" value="Genomic_DNA"/>
</dbReference>
<comment type="similarity">
    <text evidence="1">Belongs to the peptidase C25 family.</text>
</comment>
<sequence>MESYFINLNFTAMRTMILKATCILFFLSVFGLYTLANNTVEKKGVIVVEVMDSNLKFPIFGAEVKLYEHTDKGWVEVGKMTTGRGGDVVFANLKVGGKYKVEVSNAGYNSQAHEFSRLSEKENVYFFLTEKSNEFCLGNLIVLSIF</sequence>
<keyword evidence="3" id="KW-0378">Hydrolase</keyword>
<proteinExistence type="inferred from homology"/>
<protein>
    <recommendedName>
        <fullName evidence="4">SpaA-like prealbumin fold domain-containing protein</fullName>
    </recommendedName>
</protein>
<dbReference type="Pfam" id="PF17802">
    <property type="entry name" value="SpaA"/>
    <property type="match status" value="1"/>
</dbReference>
<accession>A0A0C3RE71</accession>
<dbReference type="SUPFAM" id="SSF49478">
    <property type="entry name" value="Cna protein B-type domain"/>
    <property type="match status" value="1"/>
</dbReference>
<keyword evidence="2" id="KW-0645">Protease</keyword>
<keyword evidence="6" id="KW-1185">Reference proteome</keyword>
<dbReference type="Gene3D" id="2.60.40.10">
    <property type="entry name" value="Immunoglobulins"/>
    <property type="match status" value="1"/>
</dbReference>
<dbReference type="OrthoDB" id="9768147at2"/>